<accession>A0ACC0Y7B0</accession>
<evidence type="ECO:0000313" key="1">
    <source>
        <dbReference type="EMBL" id="KAJ0030218.1"/>
    </source>
</evidence>
<reference evidence="2" key="1">
    <citation type="journal article" date="2023" name="G3 (Bethesda)">
        <title>Genome assembly and association tests identify interacting loci associated with vigor, precocity, and sex in interspecific pistachio rootstocks.</title>
        <authorList>
            <person name="Palmer W."/>
            <person name="Jacygrad E."/>
            <person name="Sagayaradj S."/>
            <person name="Cavanaugh K."/>
            <person name="Han R."/>
            <person name="Bertier L."/>
            <person name="Beede B."/>
            <person name="Kafkas S."/>
            <person name="Golino D."/>
            <person name="Preece J."/>
            <person name="Michelmore R."/>
        </authorList>
    </citation>
    <scope>NUCLEOTIDE SEQUENCE [LARGE SCALE GENOMIC DNA]</scope>
</reference>
<evidence type="ECO:0000313" key="2">
    <source>
        <dbReference type="Proteomes" id="UP001163603"/>
    </source>
</evidence>
<proteinExistence type="predicted"/>
<name>A0ACC0Y7B0_9ROSI</name>
<organism evidence="1 2">
    <name type="scientific">Pistacia integerrima</name>
    <dbReference type="NCBI Taxonomy" id="434235"/>
    <lineage>
        <taxon>Eukaryota</taxon>
        <taxon>Viridiplantae</taxon>
        <taxon>Streptophyta</taxon>
        <taxon>Embryophyta</taxon>
        <taxon>Tracheophyta</taxon>
        <taxon>Spermatophyta</taxon>
        <taxon>Magnoliopsida</taxon>
        <taxon>eudicotyledons</taxon>
        <taxon>Gunneridae</taxon>
        <taxon>Pentapetalae</taxon>
        <taxon>rosids</taxon>
        <taxon>malvids</taxon>
        <taxon>Sapindales</taxon>
        <taxon>Anacardiaceae</taxon>
        <taxon>Pistacia</taxon>
    </lineage>
</organism>
<keyword evidence="2" id="KW-1185">Reference proteome</keyword>
<sequence length="232" mass="25802">MLCCWVEDPNSQAFKLHLPRIKDYLWLAEDGMKMQDCCGDLSYCYRHISKGGWPFSTSDNGWALSGCTAEGLKAAILLSQMPYDIVGEAIAASQLYDAVRVIFSLQNKNGGFASYELTRSYAWYGSWGVCFTYGTWFGIKGLTSTGKTYESSHCIRKACEFLLLKQLPSGGWGESYLSSQTKEYTNLEGNKSHMVNSTAWAMLALIEAGQAHRDPAPLHRAAKVLVNSQMEN</sequence>
<dbReference type="EMBL" id="CM047743">
    <property type="protein sequence ID" value="KAJ0030218.1"/>
    <property type="molecule type" value="Genomic_DNA"/>
</dbReference>
<gene>
    <name evidence="1" type="ORF">Pint_13912</name>
</gene>
<protein>
    <submittedName>
        <fullName evidence="1">Uncharacterized protein</fullName>
    </submittedName>
</protein>
<comment type="caution">
    <text evidence="1">The sequence shown here is derived from an EMBL/GenBank/DDBJ whole genome shotgun (WGS) entry which is preliminary data.</text>
</comment>
<dbReference type="Proteomes" id="UP001163603">
    <property type="component" value="Chromosome 8"/>
</dbReference>